<feature type="region of interest" description="Disordered" evidence="3">
    <location>
        <begin position="173"/>
        <end position="194"/>
    </location>
</feature>
<accession>A0AA88DI39</accession>
<sequence>MNSKFIENKGFLSSGTSAAITTVASEGDQRFGGIERDGVEWAALAGDLRQEFDLVFGDQRAKILDEGRLLTLSLDQASGSGFTSKKEYLFARIDMQLMLVAGDSAGTVTAYYNWCPIPKQAANEALLNHLECGPMGNKRRAREDQLVQVTFHRLLPELQGRRLHPVGNLSMHLESKNRHAEPSLADSRARPGKP</sequence>
<name>A0AA88DI39_FICCA</name>
<organism evidence="5 6">
    <name type="scientific">Ficus carica</name>
    <name type="common">Common fig</name>
    <dbReference type="NCBI Taxonomy" id="3494"/>
    <lineage>
        <taxon>Eukaryota</taxon>
        <taxon>Viridiplantae</taxon>
        <taxon>Streptophyta</taxon>
        <taxon>Embryophyta</taxon>
        <taxon>Tracheophyta</taxon>
        <taxon>Spermatophyta</taxon>
        <taxon>Magnoliopsida</taxon>
        <taxon>eudicotyledons</taxon>
        <taxon>Gunneridae</taxon>
        <taxon>Pentapetalae</taxon>
        <taxon>rosids</taxon>
        <taxon>fabids</taxon>
        <taxon>Rosales</taxon>
        <taxon>Moraceae</taxon>
        <taxon>Ficeae</taxon>
        <taxon>Ficus</taxon>
    </lineage>
</organism>
<proteinExistence type="predicted"/>
<evidence type="ECO:0000256" key="1">
    <source>
        <dbReference type="ARBA" id="ARBA00022801"/>
    </source>
</evidence>
<dbReference type="InterPro" id="IPR013320">
    <property type="entry name" value="ConA-like_dom_sf"/>
</dbReference>
<evidence type="ECO:0000313" key="6">
    <source>
        <dbReference type="Proteomes" id="UP001187192"/>
    </source>
</evidence>
<dbReference type="Pfam" id="PF00722">
    <property type="entry name" value="Glyco_hydro_16"/>
    <property type="match status" value="1"/>
</dbReference>
<dbReference type="AlphaFoldDB" id="A0AA88DI39"/>
<keyword evidence="6" id="KW-1185">Reference proteome</keyword>
<reference evidence="5" key="1">
    <citation type="submission" date="2023-07" db="EMBL/GenBank/DDBJ databases">
        <title>draft genome sequence of fig (Ficus carica).</title>
        <authorList>
            <person name="Takahashi T."/>
            <person name="Nishimura K."/>
        </authorList>
    </citation>
    <scope>NUCLEOTIDE SEQUENCE</scope>
</reference>
<gene>
    <name evidence="5" type="ORF">TIFTF001_012610</name>
</gene>
<keyword evidence="1" id="KW-0378">Hydrolase</keyword>
<comment type="caution">
    <text evidence="5">The sequence shown here is derived from an EMBL/GenBank/DDBJ whole genome shotgun (WGS) entry which is preliminary data.</text>
</comment>
<dbReference type="Gene3D" id="2.60.120.200">
    <property type="match status" value="1"/>
</dbReference>
<evidence type="ECO:0000256" key="2">
    <source>
        <dbReference type="ARBA" id="ARBA00023295"/>
    </source>
</evidence>
<dbReference type="EMBL" id="BTGU01000016">
    <property type="protein sequence ID" value="GMN43404.1"/>
    <property type="molecule type" value="Genomic_DNA"/>
</dbReference>
<dbReference type="InterPro" id="IPR044791">
    <property type="entry name" value="Beta-glucanase/XTH"/>
</dbReference>
<dbReference type="SUPFAM" id="SSF49899">
    <property type="entry name" value="Concanavalin A-like lectins/glucanases"/>
    <property type="match status" value="1"/>
</dbReference>
<keyword evidence="2" id="KW-0326">Glycosidase</keyword>
<dbReference type="InterPro" id="IPR000757">
    <property type="entry name" value="Beta-glucanase-like"/>
</dbReference>
<feature type="domain" description="GH16" evidence="4">
    <location>
        <begin position="50"/>
        <end position="113"/>
    </location>
</feature>
<dbReference type="GO" id="GO:0004553">
    <property type="term" value="F:hydrolase activity, hydrolyzing O-glycosyl compounds"/>
    <property type="evidence" value="ECO:0007669"/>
    <property type="project" value="InterPro"/>
</dbReference>
<dbReference type="PANTHER" id="PTHR31062">
    <property type="entry name" value="XYLOGLUCAN ENDOTRANSGLUCOSYLASE/HYDROLASE PROTEIN 8-RELATED"/>
    <property type="match status" value="1"/>
</dbReference>
<evidence type="ECO:0000256" key="3">
    <source>
        <dbReference type="SAM" id="MobiDB-lite"/>
    </source>
</evidence>
<dbReference type="Proteomes" id="UP001187192">
    <property type="component" value="Unassembled WGS sequence"/>
</dbReference>
<protein>
    <recommendedName>
        <fullName evidence="4">GH16 domain-containing protein</fullName>
    </recommendedName>
</protein>
<dbReference type="GO" id="GO:0005975">
    <property type="term" value="P:carbohydrate metabolic process"/>
    <property type="evidence" value="ECO:0007669"/>
    <property type="project" value="InterPro"/>
</dbReference>
<evidence type="ECO:0000313" key="5">
    <source>
        <dbReference type="EMBL" id="GMN43404.1"/>
    </source>
</evidence>
<evidence type="ECO:0000259" key="4">
    <source>
        <dbReference type="Pfam" id="PF00722"/>
    </source>
</evidence>